<feature type="domain" description="DUF1588" evidence="5">
    <location>
        <begin position="712"/>
        <end position="808"/>
    </location>
</feature>
<evidence type="ECO:0000256" key="1">
    <source>
        <dbReference type="SAM" id="MobiDB-lite"/>
    </source>
</evidence>
<evidence type="ECO:0000313" key="9">
    <source>
        <dbReference type="Proteomes" id="UP000239907"/>
    </source>
</evidence>
<dbReference type="InterPro" id="IPR011478">
    <property type="entry name" value="DUF1585"/>
</dbReference>
<dbReference type="Pfam" id="PF03983">
    <property type="entry name" value="SHD1"/>
    <property type="match status" value="1"/>
</dbReference>
<dbReference type="OrthoDB" id="221599at2"/>
<evidence type="ECO:0000259" key="7">
    <source>
        <dbReference type="Pfam" id="PF07635"/>
    </source>
</evidence>
<dbReference type="RefSeq" id="WP_105043963.1">
    <property type="nucleotide sequence ID" value="NZ_MQWA01000001.1"/>
</dbReference>
<evidence type="ECO:0000259" key="6">
    <source>
        <dbReference type="Pfam" id="PF07631"/>
    </source>
</evidence>
<keyword evidence="2" id="KW-0812">Transmembrane</keyword>
<dbReference type="AlphaFoldDB" id="A0A2S7U4Y9"/>
<sequence length="924" mass="105307">MTSVHNETETATPDIAPVSPRFQTLRSSVVSRMMSLPAVVIVSFIVLQSFATAEFREWTDVKGRKVSANYRGMQNGKVSLELKNGRVLPFSLNSLSKADQQWVEQASATSSETKASSNPDPKTPFEVHPKMDILLDVYCYSCHDEDKQKGDIRLDQLGTLSHRSRLELLNKMQEQLFFAEMPPRKKKSQPTDPERKQMVEWITSELDKFDASNLEDKMRYPDYGNYVDHDKLFSGKIKDSPYTPSRRWLVSPQIFHQRVADVFKLPAKGRPRSFYGVTNPFILPDHAGVRYYDHSALDGGHLLMMLTNAEWISKKQIRAGRVKNGEIKAGDFENRSDKWLPGKTPAAFEDIILKKSKPTGKEMIAAIHAQFDCVLQRQASDSELKRYLPLLESTIEIGGNTEGLRQMLISVLLESEFLYRYEFGAGSVDNHGRKKLSPREASYAIAYAVSDRGPDETLVKAAQEGKLTTKADFQREVTRLLNDKQAFFAEGAPTLSGKNLRSHKVSHPKLNRFFREFFGYANSVKVFKDTPRSGGFYSNTGRGSSGTAGRVTNEADRIVDYILKEDKNVFEQLLTTEKNFVYHPHNNEAGTKLVDGWREVYETLKDTNWREQPYEVAKKHEELVWKHLRVKPAKKNKGAKRHDATLGRYMEYFENTFGKGNTPFTALHWAHGFNFRYAEIYNLPPAAGTRGGYSDKETWDYPVVQPFKMPNRKGILTHPAWLVANSQNSATDPVHRGKWVREKLLAGRVPDVPITVDAQIPEDHHKTLRERLDSVTTKKECWKCHEHMNPLGLPFEAFDDFGRFRTEEELEHPDNLLTKGNGKNNANTYKTRPVNPRGHLKGTGNPKLDGDVKDVFDMIERLAKSERVRQSIIRHAFRYFMGRNETLADSKTLIDADDAYVSSEGSFQAVIISLLTSDSFIYRK</sequence>
<dbReference type="Pfam" id="PF07627">
    <property type="entry name" value="PSCyt3"/>
    <property type="match status" value="1"/>
</dbReference>
<feature type="compositionally biased region" description="Polar residues" evidence="1">
    <location>
        <begin position="821"/>
        <end position="830"/>
    </location>
</feature>
<dbReference type="InterPro" id="IPR011429">
    <property type="entry name" value="Cyt_c_Planctomycete-type"/>
</dbReference>
<name>A0A2S7U4Y9_9BACT</name>
<feature type="transmembrane region" description="Helical" evidence="2">
    <location>
        <begin position="29"/>
        <end position="51"/>
    </location>
</feature>
<feature type="compositionally biased region" description="Low complexity" evidence="1">
    <location>
        <begin position="106"/>
        <end position="117"/>
    </location>
</feature>
<comment type="caution">
    <text evidence="8">The sequence shown here is derived from an EMBL/GenBank/DDBJ whole genome shotgun (WGS) entry which is preliminary data.</text>
</comment>
<evidence type="ECO:0008006" key="10">
    <source>
        <dbReference type="Google" id="ProtNLM"/>
    </source>
</evidence>
<dbReference type="Pfam" id="PF07631">
    <property type="entry name" value="PSD4"/>
    <property type="match status" value="1"/>
</dbReference>
<reference evidence="8 9" key="1">
    <citation type="submission" date="2016-12" db="EMBL/GenBank/DDBJ databases">
        <title>Study of bacterial adaptation to deep sea.</title>
        <authorList>
            <person name="Song J."/>
            <person name="Yoshizawa S."/>
            <person name="Kogure K."/>
        </authorList>
    </citation>
    <scope>NUCLEOTIDE SEQUENCE [LARGE SCALE GENOMIC DNA]</scope>
    <source>
        <strain evidence="8 9">SAORIC-165</strain>
    </source>
</reference>
<organism evidence="8 9">
    <name type="scientific">Rubritalea profundi</name>
    <dbReference type="NCBI Taxonomy" id="1658618"/>
    <lineage>
        <taxon>Bacteria</taxon>
        <taxon>Pseudomonadati</taxon>
        <taxon>Verrucomicrobiota</taxon>
        <taxon>Verrucomicrobiia</taxon>
        <taxon>Verrucomicrobiales</taxon>
        <taxon>Rubritaleaceae</taxon>
        <taxon>Rubritalea</taxon>
    </lineage>
</organism>
<dbReference type="GO" id="GO:0043130">
    <property type="term" value="F:ubiquitin binding"/>
    <property type="evidence" value="ECO:0007669"/>
    <property type="project" value="InterPro"/>
</dbReference>
<protein>
    <recommendedName>
        <fullName evidence="10">Haem-binding domain-containing protein</fullName>
    </recommendedName>
</protein>
<dbReference type="Gene3D" id="2.30.30.700">
    <property type="entry name" value="SLA1 homology domain 1"/>
    <property type="match status" value="1"/>
</dbReference>
<keyword evidence="9" id="KW-1185">Reference proteome</keyword>
<dbReference type="Pfam" id="PF07635">
    <property type="entry name" value="PSCyt1"/>
    <property type="match status" value="1"/>
</dbReference>
<dbReference type="GO" id="GO:0042802">
    <property type="term" value="F:identical protein binding"/>
    <property type="evidence" value="ECO:0007669"/>
    <property type="project" value="InterPro"/>
</dbReference>
<feature type="domain" description="SLA1 homology" evidence="3">
    <location>
        <begin position="52"/>
        <end position="109"/>
    </location>
</feature>
<evidence type="ECO:0000256" key="2">
    <source>
        <dbReference type="SAM" id="Phobius"/>
    </source>
</evidence>
<gene>
    <name evidence="8" type="ORF">BSZ32_13840</name>
</gene>
<dbReference type="EMBL" id="MQWA01000001">
    <property type="protein sequence ID" value="PQJ29464.1"/>
    <property type="molecule type" value="Genomic_DNA"/>
</dbReference>
<evidence type="ECO:0000259" key="3">
    <source>
        <dbReference type="Pfam" id="PF03983"/>
    </source>
</evidence>
<proteinExistence type="predicted"/>
<feature type="region of interest" description="Disordered" evidence="1">
    <location>
        <begin position="814"/>
        <end position="846"/>
    </location>
</feature>
<accession>A0A2S7U4Y9</accession>
<dbReference type="GO" id="GO:0008092">
    <property type="term" value="F:cytoskeletal protein binding"/>
    <property type="evidence" value="ECO:0007669"/>
    <property type="project" value="InterPro"/>
</dbReference>
<dbReference type="Pfam" id="PF07624">
    <property type="entry name" value="PSD2"/>
    <property type="match status" value="1"/>
</dbReference>
<dbReference type="Proteomes" id="UP000239907">
    <property type="component" value="Unassembled WGS sequence"/>
</dbReference>
<feature type="region of interest" description="Disordered" evidence="1">
    <location>
        <begin position="103"/>
        <end position="125"/>
    </location>
</feature>
<dbReference type="InterPro" id="IPR007131">
    <property type="entry name" value="SHD1"/>
</dbReference>
<evidence type="ECO:0000259" key="5">
    <source>
        <dbReference type="Pfam" id="PF07627"/>
    </source>
</evidence>
<dbReference type="GO" id="GO:0030674">
    <property type="term" value="F:protein-macromolecule adaptor activity"/>
    <property type="evidence" value="ECO:0007669"/>
    <property type="project" value="InterPro"/>
</dbReference>
<feature type="domain" description="DUF1592" evidence="6">
    <location>
        <begin position="436"/>
        <end position="486"/>
    </location>
</feature>
<keyword evidence="2" id="KW-1133">Transmembrane helix</keyword>
<feature type="domain" description="Cytochrome C Planctomycete-type" evidence="7">
    <location>
        <begin position="139"/>
        <end position="184"/>
    </location>
</feature>
<feature type="domain" description="DUF1585" evidence="4">
    <location>
        <begin position="852"/>
        <end position="920"/>
    </location>
</feature>
<evidence type="ECO:0000313" key="8">
    <source>
        <dbReference type="EMBL" id="PQJ29464.1"/>
    </source>
</evidence>
<keyword evidence="2" id="KW-0472">Membrane</keyword>
<dbReference type="InterPro" id="IPR013039">
    <property type="entry name" value="DUF1588"/>
</dbReference>
<evidence type="ECO:0000259" key="4">
    <source>
        <dbReference type="Pfam" id="PF07624"/>
    </source>
</evidence>
<dbReference type="InterPro" id="IPR013042">
    <property type="entry name" value="DUF1592"/>
</dbReference>